<dbReference type="InterPro" id="IPR050236">
    <property type="entry name" value="Ser_Thr_kinase_AGC"/>
</dbReference>
<evidence type="ECO:0000256" key="5">
    <source>
        <dbReference type="ARBA" id="ARBA00022777"/>
    </source>
</evidence>
<feature type="region of interest" description="Disordered" evidence="10">
    <location>
        <begin position="1"/>
        <end position="72"/>
    </location>
</feature>
<keyword evidence="4 9" id="KW-0547">Nucleotide-binding</keyword>
<evidence type="ECO:0000313" key="12">
    <source>
        <dbReference type="EMBL" id="KAL1405182.1"/>
    </source>
</evidence>
<dbReference type="GO" id="GO:0004674">
    <property type="term" value="F:protein serine/threonine kinase activity"/>
    <property type="evidence" value="ECO:0007669"/>
    <property type="project" value="UniProtKB-KW"/>
</dbReference>
<dbReference type="InterPro" id="IPR000719">
    <property type="entry name" value="Prot_kinase_dom"/>
</dbReference>
<keyword evidence="2 12" id="KW-0723">Serine/threonine-protein kinase</keyword>
<feature type="compositionally biased region" description="Polar residues" evidence="10">
    <location>
        <begin position="58"/>
        <end position="69"/>
    </location>
</feature>
<protein>
    <recommendedName>
        <fullName evidence="1">non-specific serine/threonine protein kinase</fullName>
        <ecNumber evidence="1">2.7.11.1</ecNumber>
    </recommendedName>
</protein>
<keyword evidence="3 12" id="KW-0808">Transferase</keyword>
<feature type="compositionally biased region" description="Polar residues" evidence="10">
    <location>
        <begin position="176"/>
        <end position="201"/>
    </location>
</feature>
<feature type="domain" description="Protein kinase" evidence="11">
    <location>
        <begin position="76"/>
        <end position="535"/>
    </location>
</feature>
<feature type="binding site" evidence="9">
    <location>
        <position position="114"/>
    </location>
    <ligand>
        <name>ATP</name>
        <dbReference type="ChEBI" id="CHEBI:30616"/>
    </ligand>
</feature>
<evidence type="ECO:0000256" key="9">
    <source>
        <dbReference type="PROSITE-ProRule" id="PRU10141"/>
    </source>
</evidence>
<dbReference type="PROSITE" id="PS00108">
    <property type="entry name" value="PROTEIN_KINASE_ST"/>
    <property type="match status" value="1"/>
</dbReference>
<dbReference type="Gene3D" id="1.10.510.10">
    <property type="entry name" value="Transferase(Phosphotransferase) domain 1"/>
    <property type="match status" value="1"/>
</dbReference>
<evidence type="ECO:0000256" key="10">
    <source>
        <dbReference type="SAM" id="MobiDB-lite"/>
    </source>
</evidence>
<evidence type="ECO:0000256" key="8">
    <source>
        <dbReference type="ARBA" id="ARBA00048679"/>
    </source>
</evidence>
<evidence type="ECO:0000256" key="6">
    <source>
        <dbReference type="ARBA" id="ARBA00022840"/>
    </source>
</evidence>
<evidence type="ECO:0000256" key="3">
    <source>
        <dbReference type="ARBA" id="ARBA00022679"/>
    </source>
</evidence>
<feature type="region of interest" description="Disordered" evidence="10">
    <location>
        <begin position="238"/>
        <end position="332"/>
    </location>
</feature>
<proteinExistence type="predicted"/>
<evidence type="ECO:0000256" key="2">
    <source>
        <dbReference type="ARBA" id="ARBA00022527"/>
    </source>
</evidence>
<dbReference type="Gene3D" id="3.30.200.20">
    <property type="entry name" value="Phosphorylase Kinase, domain 1"/>
    <property type="match status" value="2"/>
</dbReference>
<dbReference type="PROSITE" id="PS00107">
    <property type="entry name" value="PROTEIN_KINASE_ATP"/>
    <property type="match status" value="1"/>
</dbReference>
<comment type="catalytic activity">
    <reaction evidence="7">
        <text>L-threonyl-[protein] + ATP = O-phospho-L-threonyl-[protein] + ADP + H(+)</text>
        <dbReference type="Rhea" id="RHEA:46608"/>
        <dbReference type="Rhea" id="RHEA-COMP:11060"/>
        <dbReference type="Rhea" id="RHEA-COMP:11605"/>
        <dbReference type="ChEBI" id="CHEBI:15378"/>
        <dbReference type="ChEBI" id="CHEBI:30013"/>
        <dbReference type="ChEBI" id="CHEBI:30616"/>
        <dbReference type="ChEBI" id="CHEBI:61977"/>
        <dbReference type="ChEBI" id="CHEBI:456216"/>
        <dbReference type="EC" id="2.7.11.1"/>
    </reaction>
</comment>
<dbReference type="InterPro" id="IPR011009">
    <property type="entry name" value="Kinase-like_dom_sf"/>
</dbReference>
<feature type="compositionally biased region" description="Low complexity" evidence="10">
    <location>
        <begin position="654"/>
        <end position="674"/>
    </location>
</feature>
<dbReference type="GeneID" id="95989850"/>
<keyword evidence="13" id="KW-1185">Reference proteome</keyword>
<dbReference type="EMBL" id="JBBXJM010000007">
    <property type="protein sequence ID" value="KAL1405182.1"/>
    <property type="molecule type" value="Genomic_DNA"/>
</dbReference>
<keyword evidence="5 12" id="KW-0418">Kinase</keyword>
<sequence>MDNDDDDLVGPAPPFRKDSSNSSPSSPTAFRHGKARALSADDMATPIADRDRERRASGVSTHSNGSAQKKPSLRDYILGEELGRGSYSTVVEATLAPNSALSASSRGPRRFAIKIMNQAHLVQENKIKYAHIERDALIRLSMPRHASSPRTAHRRGMSNSSSGGQTAVVTHKKSAPSISSVGSAQTQKRRNSSNTTGPQYTTKDRHGHSSDGSPISPTTSLSPLATTSILVKNNGDQQEFLEERSPEMKASGRSSNPPSPVKEEPGKEGELPTITNKAHTAEPGQIQTPPMTRRESAQDAPNAESQRNRTPRKRRQSGAPSDRSVRSSAGTNMGGHPGIIRLYCTFADKTSVYYVLELASHGELAAQIRKFGSLDISATKYYAALLIDTIEFMHDRDIIHRDLKPENILLDDDMRIKVTDFGSAKILNRKDDSQESSKRSFVGSADYVSPEVLRNEPASKASDIWAFGVVLYDFIVGKSPFRSATEYLTFQKVLSRDLYFPDGFDPKARSLIELLLNLSPTGRPTPQLIKAHPFFEDVDWNTIWTIPAPPIHTGLSPPVQTLAQVTIDSDVWAAFESDASDGEFDDEERPYDKEPRFDRLAAANAVEAVDHPGLHLPSRNQTPGPSEDLNPPRRAWLDEEAATTPPRRKPKTRGWSTSSSSSGGRLSGLLESMGINPPFTPTGRRAGSGHHSRMSDRSEDQSRYDDGMSRTASPDASVTYGVALADNSQWLPILFPAERVVLSTPILVRSSSSVPLPTFLMPASKRRQLILTDFPRLLVAKDDSPDNGGARTKHIFTFLGTPTGAVTHPPSPSRTPAGGSTSGASLASGTSGPTLAPAEDPMTSNVILDLQEKGRKEFVLQTATQTFLFVADTPDIRAVWMHTLKRVVWPRWSPAKRRPEQ</sequence>
<evidence type="ECO:0000256" key="4">
    <source>
        <dbReference type="ARBA" id="ARBA00022741"/>
    </source>
</evidence>
<dbReference type="Proteomes" id="UP001565368">
    <property type="component" value="Unassembled WGS sequence"/>
</dbReference>
<reference evidence="12 13" key="1">
    <citation type="submission" date="2023-08" db="EMBL/GenBank/DDBJ databases">
        <title>Annotated Genome Sequence of Vanrija albida AlHP1.</title>
        <authorList>
            <person name="Herzog R."/>
        </authorList>
    </citation>
    <scope>NUCLEOTIDE SEQUENCE [LARGE SCALE GENOMIC DNA]</scope>
    <source>
        <strain evidence="12 13">AlHP1</strain>
    </source>
</reference>
<dbReference type="PANTHER" id="PTHR24356:SF163">
    <property type="entry name" value="3-PHOSPHOINOSITIDE-DEPENDENT PROTEIN KINASE 1-RELATED"/>
    <property type="match status" value="1"/>
</dbReference>
<evidence type="ECO:0000259" key="11">
    <source>
        <dbReference type="PROSITE" id="PS50011"/>
    </source>
</evidence>
<accession>A0ABR3PS49</accession>
<dbReference type="SUPFAM" id="SSF56112">
    <property type="entry name" value="Protein kinase-like (PK-like)"/>
    <property type="match status" value="2"/>
</dbReference>
<feature type="compositionally biased region" description="Low complexity" evidence="10">
    <location>
        <begin position="213"/>
        <end position="222"/>
    </location>
</feature>
<dbReference type="InterPro" id="IPR017441">
    <property type="entry name" value="Protein_kinase_ATP_BS"/>
</dbReference>
<feature type="compositionally biased region" description="Basic and acidic residues" evidence="10">
    <location>
        <begin position="693"/>
        <end position="708"/>
    </location>
</feature>
<feature type="compositionally biased region" description="Polar residues" evidence="10">
    <location>
        <begin position="157"/>
        <end position="168"/>
    </location>
</feature>
<evidence type="ECO:0000313" key="13">
    <source>
        <dbReference type="Proteomes" id="UP001565368"/>
    </source>
</evidence>
<dbReference type="InterPro" id="IPR008271">
    <property type="entry name" value="Ser/Thr_kinase_AS"/>
</dbReference>
<feature type="region of interest" description="Disordered" evidence="10">
    <location>
        <begin position="802"/>
        <end position="840"/>
    </location>
</feature>
<comment type="catalytic activity">
    <reaction evidence="8">
        <text>L-seryl-[protein] + ATP = O-phospho-L-seryl-[protein] + ADP + H(+)</text>
        <dbReference type="Rhea" id="RHEA:17989"/>
        <dbReference type="Rhea" id="RHEA-COMP:9863"/>
        <dbReference type="Rhea" id="RHEA-COMP:11604"/>
        <dbReference type="ChEBI" id="CHEBI:15378"/>
        <dbReference type="ChEBI" id="CHEBI:29999"/>
        <dbReference type="ChEBI" id="CHEBI:30616"/>
        <dbReference type="ChEBI" id="CHEBI:83421"/>
        <dbReference type="ChEBI" id="CHEBI:456216"/>
        <dbReference type="EC" id="2.7.11.1"/>
    </reaction>
</comment>
<dbReference type="PANTHER" id="PTHR24356">
    <property type="entry name" value="SERINE/THREONINE-PROTEIN KINASE"/>
    <property type="match status" value="1"/>
</dbReference>
<keyword evidence="6 9" id="KW-0067">ATP-binding</keyword>
<dbReference type="SMART" id="SM00220">
    <property type="entry name" value="S_TKc"/>
    <property type="match status" value="1"/>
</dbReference>
<feature type="region of interest" description="Disordered" evidence="10">
    <location>
        <begin position="140"/>
        <end position="222"/>
    </location>
</feature>
<dbReference type="RefSeq" id="XP_069205126.1">
    <property type="nucleotide sequence ID" value="XM_069357189.1"/>
</dbReference>
<evidence type="ECO:0000256" key="7">
    <source>
        <dbReference type="ARBA" id="ARBA00047899"/>
    </source>
</evidence>
<name>A0ABR3PS49_9TREE</name>
<comment type="caution">
    <text evidence="12">The sequence shown here is derived from an EMBL/GenBank/DDBJ whole genome shotgun (WGS) entry which is preliminary data.</text>
</comment>
<gene>
    <name evidence="12" type="primary">PKH1</name>
    <name evidence="12" type="ORF">Q8F55_008807</name>
</gene>
<dbReference type="Pfam" id="PF00069">
    <property type="entry name" value="Pkinase"/>
    <property type="match status" value="1"/>
</dbReference>
<dbReference type="EC" id="2.7.11.1" evidence="1"/>
<feature type="compositionally biased region" description="Basic and acidic residues" evidence="10">
    <location>
        <begin position="261"/>
        <end position="270"/>
    </location>
</feature>
<feature type="compositionally biased region" description="Low complexity" evidence="10">
    <location>
        <begin position="814"/>
        <end position="834"/>
    </location>
</feature>
<evidence type="ECO:0000256" key="1">
    <source>
        <dbReference type="ARBA" id="ARBA00012513"/>
    </source>
</evidence>
<dbReference type="PROSITE" id="PS50011">
    <property type="entry name" value="PROTEIN_KINASE_DOM"/>
    <property type="match status" value="1"/>
</dbReference>
<organism evidence="12 13">
    <name type="scientific">Vanrija albida</name>
    <dbReference type="NCBI Taxonomy" id="181172"/>
    <lineage>
        <taxon>Eukaryota</taxon>
        <taxon>Fungi</taxon>
        <taxon>Dikarya</taxon>
        <taxon>Basidiomycota</taxon>
        <taxon>Agaricomycotina</taxon>
        <taxon>Tremellomycetes</taxon>
        <taxon>Trichosporonales</taxon>
        <taxon>Trichosporonaceae</taxon>
        <taxon>Vanrija</taxon>
    </lineage>
</organism>
<dbReference type="SUPFAM" id="SSF50729">
    <property type="entry name" value="PH domain-like"/>
    <property type="match status" value="1"/>
</dbReference>
<feature type="region of interest" description="Disordered" evidence="10">
    <location>
        <begin position="609"/>
        <end position="714"/>
    </location>
</feature>